<gene>
    <name evidence="2" type="ORF">FRACYDRAFT_267677</name>
</gene>
<evidence type="ECO:0000256" key="1">
    <source>
        <dbReference type="SAM" id="MobiDB-lite"/>
    </source>
</evidence>
<feature type="compositionally biased region" description="Low complexity" evidence="1">
    <location>
        <begin position="10"/>
        <end position="24"/>
    </location>
</feature>
<accession>A0A1E7FQV2</accession>
<dbReference type="Proteomes" id="UP000095751">
    <property type="component" value="Unassembled WGS sequence"/>
</dbReference>
<keyword evidence="3" id="KW-1185">Reference proteome</keyword>
<dbReference type="KEGG" id="fcy:FRACYDRAFT_267677"/>
<evidence type="ECO:0000313" key="2">
    <source>
        <dbReference type="EMBL" id="OEU20552.1"/>
    </source>
</evidence>
<protein>
    <submittedName>
        <fullName evidence="2">Uncharacterized protein</fullName>
    </submittedName>
</protein>
<feature type="region of interest" description="Disordered" evidence="1">
    <location>
        <begin position="1"/>
        <end position="72"/>
    </location>
</feature>
<name>A0A1E7FQV2_9STRA</name>
<sequence>MKSSQKNIRSTRTGTTGTSAAASSEVYNRLYSKGTASYNSKRKTASTTDTIVTKKIPLKSTTNTKRTKATET</sequence>
<reference evidence="2 3" key="1">
    <citation type="submission" date="2016-09" db="EMBL/GenBank/DDBJ databases">
        <title>Extensive genetic diversity and differential bi-allelic expression allows diatom success in the polar Southern Ocean.</title>
        <authorList>
            <consortium name="DOE Joint Genome Institute"/>
            <person name="Mock T."/>
            <person name="Otillar R.P."/>
            <person name="Strauss J."/>
            <person name="Dupont C."/>
            <person name="Frickenhaus S."/>
            <person name="Maumus F."/>
            <person name="Mcmullan M."/>
            <person name="Sanges R."/>
            <person name="Schmutz J."/>
            <person name="Toseland A."/>
            <person name="Valas R."/>
            <person name="Veluchamy A."/>
            <person name="Ward B.J."/>
            <person name="Allen A."/>
            <person name="Barry K."/>
            <person name="Falciatore A."/>
            <person name="Ferrante M."/>
            <person name="Fortunato A.E."/>
            <person name="Gloeckner G."/>
            <person name="Gruber A."/>
            <person name="Hipkin R."/>
            <person name="Janech M."/>
            <person name="Kroth P."/>
            <person name="Leese F."/>
            <person name="Lindquist E."/>
            <person name="Lyon B.R."/>
            <person name="Martin J."/>
            <person name="Mayer C."/>
            <person name="Parker M."/>
            <person name="Quesneville H."/>
            <person name="Raymond J."/>
            <person name="Uhlig C."/>
            <person name="Valentin K.U."/>
            <person name="Worden A.Z."/>
            <person name="Armbrust E.V."/>
            <person name="Bowler C."/>
            <person name="Green B."/>
            <person name="Moulton V."/>
            <person name="Van Oosterhout C."/>
            <person name="Grigoriev I."/>
        </authorList>
    </citation>
    <scope>NUCLEOTIDE SEQUENCE [LARGE SCALE GENOMIC DNA]</scope>
    <source>
        <strain evidence="2 3">CCMP1102</strain>
    </source>
</reference>
<organism evidence="2 3">
    <name type="scientific">Fragilariopsis cylindrus CCMP1102</name>
    <dbReference type="NCBI Taxonomy" id="635003"/>
    <lineage>
        <taxon>Eukaryota</taxon>
        <taxon>Sar</taxon>
        <taxon>Stramenopiles</taxon>
        <taxon>Ochrophyta</taxon>
        <taxon>Bacillariophyta</taxon>
        <taxon>Bacillariophyceae</taxon>
        <taxon>Bacillariophycidae</taxon>
        <taxon>Bacillariales</taxon>
        <taxon>Bacillariaceae</taxon>
        <taxon>Fragilariopsis</taxon>
    </lineage>
</organism>
<feature type="compositionally biased region" description="Polar residues" evidence="1">
    <location>
        <begin position="34"/>
        <end position="51"/>
    </location>
</feature>
<dbReference type="EMBL" id="KV784354">
    <property type="protein sequence ID" value="OEU20552.1"/>
    <property type="molecule type" value="Genomic_DNA"/>
</dbReference>
<dbReference type="InParanoid" id="A0A1E7FQV2"/>
<dbReference type="AlphaFoldDB" id="A0A1E7FQV2"/>
<proteinExistence type="predicted"/>
<evidence type="ECO:0000313" key="3">
    <source>
        <dbReference type="Proteomes" id="UP000095751"/>
    </source>
</evidence>